<evidence type="ECO:0000313" key="8">
    <source>
        <dbReference type="Proteomes" id="UP000037848"/>
    </source>
</evidence>
<evidence type="ECO:0000256" key="3">
    <source>
        <dbReference type="ARBA" id="ARBA00022982"/>
    </source>
</evidence>
<organism evidence="7 8">
    <name type="scientific">Pseudoalteromonas porphyrae</name>
    <dbReference type="NCBI Taxonomy" id="187330"/>
    <lineage>
        <taxon>Bacteria</taxon>
        <taxon>Pseudomonadati</taxon>
        <taxon>Pseudomonadota</taxon>
        <taxon>Gammaproteobacteria</taxon>
        <taxon>Alteromonadales</taxon>
        <taxon>Pseudoalteromonadaceae</taxon>
        <taxon>Pseudoalteromonas</taxon>
    </lineage>
</organism>
<evidence type="ECO:0000256" key="2">
    <source>
        <dbReference type="ARBA" id="ARBA00022723"/>
    </source>
</evidence>
<dbReference type="InterPro" id="IPR014068">
    <property type="entry name" value="Azurin"/>
</dbReference>
<keyword evidence="2 5" id="KW-0479">Metal-binding</keyword>
<dbReference type="PROSITE" id="PS00196">
    <property type="entry name" value="COPPER_BLUE"/>
    <property type="match status" value="1"/>
</dbReference>
<accession>A0A0N0M286</accession>
<dbReference type="PANTHER" id="PTHR38439">
    <property type="entry name" value="AURACYANIN-B"/>
    <property type="match status" value="1"/>
</dbReference>
<dbReference type="STRING" id="187330.AMS58_05605"/>
<dbReference type="RefSeq" id="WP_054452374.1">
    <property type="nucleotide sequence ID" value="NZ_LHPH01000001.1"/>
</dbReference>
<dbReference type="CDD" id="cd13922">
    <property type="entry name" value="Azurin"/>
    <property type="match status" value="1"/>
</dbReference>
<dbReference type="AlphaFoldDB" id="A0A0N0M286"/>
<name>A0A0N0M286_9GAMM</name>
<proteinExistence type="predicted"/>
<keyword evidence="1 5" id="KW-0813">Transport</keyword>
<gene>
    <name evidence="7" type="ORF">ADS77_00780</name>
</gene>
<comment type="function">
    <text evidence="5">Transfers electrons from cytochrome c551 to cytochrome oxidase.</text>
</comment>
<dbReference type="NCBIfam" id="TIGR02695">
    <property type="entry name" value="azurin"/>
    <property type="match status" value="1"/>
</dbReference>
<dbReference type="PANTHER" id="PTHR38439:SF2">
    <property type="entry name" value="OUTER MEMBRANE PROTEIN H.8"/>
    <property type="match status" value="1"/>
</dbReference>
<evidence type="ECO:0000256" key="4">
    <source>
        <dbReference type="ARBA" id="ARBA00023008"/>
    </source>
</evidence>
<keyword evidence="5" id="KW-0574">Periplasm</keyword>
<dbReference type="GO" id="GO:0009055">
    <property type="term" value="F:electron transfer activity"/>
    <property type="evidence" value="ECO:0007669"/>
    <property type="project" value="InterPro"/>
</dbReference>
<feature type="domain" description="Blue (type 1) copper" evidence="6">
    <location>
        <begin position="19"/>
        <end position="144"/>
    </location>
</feature>
<dbReference type="SUPFAM" id="SSF49503">
    <property type="entry name" value="Cupredoxins"/>
    <property type="match status" value="1"/>
</dbReference>
<evidence type="ECO:0000259" key="6">
    <source>
        <dbReference type="Pfam" id="PF00127"/>
    </source>
</evidence>
<dbReference type="Gene3D" id="2.60.40.420">
    <property type="entry name" value="Cupredoxins - blue copper proteins"/>
    <property type="match status" value="1"/>
</dbReference>
<dbReference type="InterPro" id="IPR008972">
    <property type="entry name" value="Cupredoxin"/>
</dbReference>
<feature type="chain" id="PRO_5006517914" description="Azurin" evidence="5">
    <location>
        <begin position="20"/>
        <end position="146"/>
    </location>
</feature>
<protein>
    <recommendedName>
        <fullName evidence="5">Azurin</fullName>
    </recommendedName>
</protein>
<dbReference type="Pfam" id="PF00127">
    <property type="entry name" value="Copper-bind"/>
    <property type="match status" value="1"/>
</dbReference>
<dbReference type="InterPro" id="IPR028871">
    <property type="entry name" value="BlueCu_1_BS"/>
</dbReference>
<dbReference type="EMBL" id="LHPH01000001">
    <property type="protein sequence ID" value="KPH65499.1"/>
    <property type="molecule type" value="Genomic_DNA"/>
</dbReference>
<feature type="signal peptide" evidence="5">
    <location>
        <begin position="1"/>
        <end position="19"/>
    </location>
</feature>
<keyword evidence="3 5" id="KW-0249">Electron transport</keyword>
<evidence type="ECO:0000256" key="5">
    <source>
        <dbReference type="RuleBase" id="RU363017"/>
    </source>
</evidence>
<comment type="subcellular location">
    <subcellularLocation>
        <location evidence="5">Periplasm</location>
    </subcellularLocation>
</comment>
<dbReference type="OrthoDB" id="9814063at2"/>
<keyword evidence="8" id="KW-1185">Reference proteome</keyword>
<evidence type="ECO:0000313" key="7">
    <source>
        <dbReference type="EMBL" id="KPH65499.1"/>
    </source>
</evidence>
<dbReference type="InterPro" id="IPR050845">
    <property type="entry name" value="Cu-binding_ET"/>
</dbReference>
<comment type="caution">
    <text evidence="7">The sequence shown here is derived from an EMBL/GenBank/DDBJ whole genome shotgun (WGS) entry which is preliminary data.</text>
</comment>
<sequence length="146" mass="15769">MFKPLFLLASLVLSTGVFAKCEVTISANDAMAFSTKQLEVDKSCKTVTLTLNHTGKLPANVMGHNWVLSVAADVKELAMAGMQAGLENRYLPKDDPRVLASTEVIGGGETTSIEFSTENLNAGTVYKFFCSFPGHFAIMQGDFKLI</sequence>
<keyword evidence="5" id="KW-0732">Signal</keyword>
<reference evidence="7 8" key="1">
    <citation type="submission" date="2015-08" db="EMBL/GenBank/DDBJ databases">
        <title>Draft Genome Sequence of Pseudoalteromonas porphyrae UCD-SED14.</title>
        <authorList>
            <person name="Coil D.A."/>
            <person name="Jospin G."/>
            <person name="Lee R.D."/>
            <person name="Eisen J.A."/>
        </authorList>
    </citation>
    <scope>NUCLEOTIDE SEQUENCE [LARGE SCALE GENOMIC DNA]</scope>
    <source>
        <strain evidence="7 8">UCD-SED14</strain>
    </source>
</reference>
<evidence type="ECO:0000256" key="1">
    <source>
        <dbReference type="ARBA" id="ARBA00022448"/>
    </source>
</evidence>
<dbReference type="Proteomes" id="UP000037848">
    <property type="component" value="Unassembled WGS sequence"/>
</dbReference>
<dbReference type="GO" id="GO:0042597">
    <property type="term" value="C:periplasmic space"/>
    <property type="evidence" value="ECO:0007669"/>
    <property type="project" value="UniProtKB-SubCell"/>
</dbReference>
<keyword evidence="4 5" id="KW-0186">Copper</keyword>
<dbReference type="InterPro" id="IPR000923">
    <property type="entry name" value="BlueCu_1"/>
</dbReference>
<dbReference type="GO" id="GO:0005507">
    <property type="term" value="F:copper ion binding"/>
    <property type="evidence" value="ECO:0007669"/>
    <property type="project" value="UniProtKB-UniRule"/>
</dbReference>
<dbReference type="PATRIC" id="fig|187330.3.peg.163"/>